<evidence type="ECO:0000313" key="2">
    <source>
        <dbReference type="Proteomes" id="UP000053766"/>
    </source>
</evidence>
<proteinExistence type="predicted"/>
<reference evidence="2" key="2">
    <citation type="journal article" date="2016" name="Sci. Rep.">
        <title>Dictyocaulus viviparus genome, variome and transcriptome elucidate lungworm biology and support future intervention.</title>
        <authorList>
            <person name="McNulty S.N."/>
            <person name="Strube C."/>
            <person name="Rosa B.A."/>
            <person name="Martin J.C."/>
            <person name="Tyagi R."/>
            <person name="Choi Y.J."/>
            <person name="Wang Q."/>
            <person name="Hallsworth Pepin K."/>
            <person name="Zhang X."/>
            <person name="Ozersky P."/>
            <person name="Wilson R.K."/>
            <person name="Sternberg P.W."/>
            <person name="Gasser R.B."/>
            <person name="Mitreva M."/>
        </authorList>
    </citation>
    <scope>NUCLEOTIDE SEQUENCE [LARGE SCALE GENOMIC DNA]</scope>
    <source>
        <strain evidence="2">HannoverDv2000</strain>
    </source>
</reference>
<name>A0A0D8XP93_DICVI</name>
<evidence type="ECO:0000313" key="1">
    <source>
        <dbReference type="EMBL" id="KJH45624.1"/>
    </source>
</evidence>
<dbReference type="Proteomes" id="UP000053766">
    <property type="component" value="Unassembled WGS sequence"/>
</dbReference>
<dbReference type="STRING" id="29172.A0A0D8XP93"/>
<dbReference type="OrthoDB" id="5877778at2759"/>
<accession>A0A0D8XP93</accession>
<gene>
    <name evidence="1" type="ORF">DICVIV_08330</name>
</gene>
<keyword evidence="2" id="KW-1185">Reference proteome</keyword>
<dbReference type="EMBL" id="KN716397">
    <property type="protein sequence ID" value="KJH45624.1"/>
    <property type="molecule type" value="Genomic_DNA"/>
</dbReference>
<organism evidence="1 2">
    <name type="scientific">Dictyocaulus viviparus</name>
    <name type="common">Bovine lungworm</name>
    <dbReference type="NCBI Taxonomy" id="29172"/>
    <lineage>
        <taxon>Eukaryota</taxon>
        <taxon>Metazoa</taxon>
        <taxon>Ecdysozoa</taxon>
        <taxon>Nematoda</taxon>
        <taxon>Chromadorea</taxon>
        <taxon>Rhabditida</taxon>
        <taxon>Rhabditina</taxon>
        <taxon>Rhabditomorpha</taxon>
        <taxon>Strongyloidea</taxon>
        <taxon>Metastrongylidae</taxon>
        <taxon>Dictyocaulus</taxon>
    </lineage>
</organism>
<sequence>MHELQVEHFTVKRWTIWRGSFYNTYQRLDKAPVFSPNNQYFVATLLNNMQISTLSRKLRTSEPFTITFDSWEAMNEVKLRVCCDDICTPSTFDKSHQKINRTWRRLSLRCPRNIHKVSFECINFGNRRGACGIDNFMLKSNSCTEETLSFFII</sequence>
<dbReference type="AlphaFoldDB" id="A0A0D8XP93"/>
<reference evidence="1 2" key="1">
    <citation type="submission" date="2013-11" db="EMBL/GenBank/DDBJ databases">
        <title>Draft genome of the bovine lungworm Dictyocaulus viviparus.</title>
        <authorList>
            <person name="Mitreva M."/>
        </authorList>
    </citation>
    <scope>NUCLEOTIDE SEQUENCE [LARGE SCALE GENOMIC DNA]</scope>
    <source>
        <strain evidence="1 2">HannoverDv2000</strain>
    </source>
</reference>
<protein>
    <submittedName>
        <fullName evidence="1">Uncharacterized protein</fullName>
    </submittedName>
</protein>